<organism evidence="4 5">
    <name type="scientific">Tumidithrix elongata BACA0141</name>
    <dbReference type="NCBI Taxonomy" id="2716417"/>
    <lineage>
        <taxon>Bacteria</taxon>
        <taxon>Bacillati</taxon>
        <taxon>Cyanobacteriota</taxon>
        <taxon>Cyanophyceae</taxon>
        <taxon>Pseudanabaenales</taxon>
        <taxon>Pseudanabaenaceae</taxon>
        <taxon>Tumidithrix</taxon>
        <taxon>Tumidithrix elongata</taxon>
    </lineage>
</organism>
<dbReference type="Gene3D" id="2.40.128.20">
    <property type="match status" value="1"/>
</dbReference>
<comment type="function">
    <text evidence="3">Covalently attaches a chromophore to Cys residue(s) of phycobiliproteins.</text>
</comment>
<dbReference type="EC" id="4.-.-.-" evidence="3"/>
<gene>
    <name evidence="3" type="primary">cpcS</name>
    <name evidence="4" type="ORF">V2H45_01925</name>
</gene>
<reference evidence="4" key="1">
    <citation type="submission" date="2024-01" db="EMBL/GenBank/DDBJ databases">
        <title>Bank of Algae and Cyanobacteria of the Azores (BACA) strain genomes.</title>
        <authorList>
            <person name="Luz R."/>
            <person name="Cordeiro R."/>
            <person name="Fonseca A."/>
            <person name="Goncalves V."/>
        </authorList>
    </citation>
    <scope>NUCLEOTIDE SEQUENCE</scope>
    <source>
        <strain evidence="4">BACA0141</strain>
    </source>
</reference>
<dbReference type="CDD" id="cd16339">
    <property type="entry name" value="CpcS"/>
    <property type="match status" value="1"/>
</dbReference>
<comment type="similarity">
    <text evidence="1 3">Belongs to the CpcS/CpeS biliprotein lyase family.</text>
</comment>
<dbReference type="Proteomes" id="UP001333818">
    <property type="component" value="Unassembled WGS sequence"/>
</dbReference>
<protein>
    <recommendedName>
        <fullName evidence="3">Chromophore lyase CpcS/CpeS</fullName>
        <ecNumber evidence="3">4.-.-.-</ecNumber>
    </recommendedName>
</protein>
<dbReference type="EMBL" id="JAZBJZ010000004">
    <property type="protein sequence ID" value="MEE3715498.1"/>
    <property type="molecule type" value="Genomic_DNA"/>
</dbReference>
<evidence type="ECO:0000313" key="4">
    <source>
        <dbReference type="EMBL" id="MEE3715498.1"/>
    </source>
</evidence>
<evidence type="ECO:0000313" key="5">
    <source>
        <dbReference type="Proteomes" id="UP001333818"/>
    </source>
</evidence>
<dbReference type="GO" id="GO:0017006">
    <property type="term" value="P:protein-tetrapyrrole linkage"/>
    <property type="evidence" value="ECO:0007669"/>
    <property type="project" value="UniProtKB-UniRule"/>
</dbReference>
<comment type="caution">
    <text evidence="4">The sequence shown here is derived from an EMBL/GenBank/DDBJ whole genome shotgun (WGS) entry which is preliminary data.</text>
</comment>
<dbReference type="HAMAP" id="MF_01459">
    <property type="entry name" value="Chrphore_lyase_CpxS"/>
    <property type="match status" value="1"/>
</dbReference>
<dbReference type="InterPro" id="IPR018536">
    <property type="entry name" value="CpcS/CpeS"/>
</dbReference>
<sequence length="197" mass="22058">MNIVEFFQQRAGSWISHRTSHHLIIKKAEDGTSEINLEMLSLLDPEVIELCNQHGFDPESALCAAKVTWDGTMAWDTDKNDSKHKGFTIFVPIANDGDIQQGKLLRHQGYAEKAPVVGRYVMGDDDVLSLITEYETLYSEEKFWFPNPDLCLRAGLTTGLSNVSSFCTEIRKAPPNPPEQTESPIAQTTEYFSLFGG</sequence>
<proteinExistence type="inferred from homology"/>
<accession>A0AAW9PYD3</accession>
<dbReference type="Pfam" id="PF09367">
    <property type="entry name" value="CpeS"/>
    <property type="match status" value="1"/>
</dbReference>
<name>A0AAW9PYD3_9CYAN</name>
<evidence type="ECO:0000256" key="2">
    <source>
        <dbReference type="ARBA" id="ARBA00023239"/>
    </source>
</evidence>
<keyword evidence="5" id="KW-1185">Reference proteome</keyword>
<dbReference type="GO" id="GO:0016829">
    <property type="term" value="F:lyase activity"/>
    <property type="evidence" value="ECO:0007669"/>
    <property type="project" value="UniProtKB-KW"/>
</dbReference>
<dbReference type="InterPro" id="IPR012674">
    <property type="entry name" value="Calycin"/>
</dbReference>
<dbReference type="AlphaFoldDB" id="A0AAW9PYD3"/>
<keyword evidence="2 3" id="KW-0456">Lyase</keyword>
<evidence type="ECO:0000256" key="1">
    <source>
        <dbReference type="ARBA" id="ARBA00010681"/>
    </source>
</evidence>
<evidence type="ECO:0000256" key="3">
    <source>
        <dbReference type="HAMAP-Rule" id="MF_01459"/>
    </source>
</evidence>
<dbReference type="RefSeq" id="WP_330481920.1">
    <property type="nucleotide sequence ID" value="NZ_JAZBJZ010000004.1"/>
</dbReference>